<evidence type="ECO:0000313" key="3">
    <source>
        <dbReference type="Proteomes" id="UP001318860"/>
    </source>
</evidence>
<feature type="transmembrane region" description="Helical" evidence="1">
    <location>
        <begin position="448"/>
        <end position="465"/>
    </location>
</feature>
<reference evidence="2 3" key="1">
    <citation type="journal article" date="2021" name="Comput. Struct. Biotechnol. J.">
        <title>De novo genome assembly of the potent medicinal plant Rehmannia glutinosa using nanopore technology.</title>
        <authorList>
            <person name="Ma L."/>
            <person name="Dong C."/>
            <person name="Song C."/>
            <person name="Wang X."/>
            <person name="Zheng X."/>
            <person name="Niu Y."/>
            <person name="Chen S."/>
            <person name="Feng W."/>
        </authorList>
    </citation>
    <scope>NUCLEOTIDE SEQUENCE [LARGE SCALE GENOMIC DNA]</scope>
    <source>
        <strain evidence="2">DH-2019</strain>
    </source>
</reference>
<name>A0ABR0UXE8_REHGL</name>
<protein>
    <submittedName>
        <fullName evidence="2">Uncharacterized protein</fullName>
    </submittedName>
</protein>
<sequence length="492" mass="56991">MEIQSYAEHNNGEVDHSGNVQVVTLQEFNKLLESQPRKWHPGSERRRQIHKVAQQVRLRVGPRSEHLYDPELVSLGPYHHGKPELRRAEEFKYLCLDSCTGGDEEKKVFLYNKVLQKIEVIRDCYAEVTIVEKYDDKALALMMLLDACFIINFMQNCTFKKKTNFLDWLHCLGMAASTTFTTHDILLLENQIPFQVLKLLITLLIDKEGNPEELLQSYLSLVATRDFNLAKIPGENEEPPIHFLEACWRVSVEKYDTELNRQEHNQFTSKVKWWPIRLLTRGKGKKKNYGSYTPCRSVMDLKAKGIHFKPSSSCSLMDITFKSRAFNGQLCLPVRLISNLTPVFFANMIAYEVSPNRSIKPAVLSYAIFMKSLIQSPADVKELQERGILLNTLGDYEQVVKVFKEVDTFRYRHLDVFGDIRQRVEEHCRSRAKTWIADLIHARFQSPWTAIALFAAIFLLCLTFLQTWEMVIQRWQPVVQMVARLARASDVG</sequence>
<dbReference type="PANTHER" id="PTHR31170">
    <property type="entry name" value="BNAC04G53230D PROTEIN"/>
    <property type="match status" value="1"/>
</dbReference>
<evidence type="ECO:0000313" key="2">
    <source>
        <dbReference type="EMBL" id="KAK6127307.1"/>
    </source>
</evidence>
<dbReference type="PANTHER" id="PTHR31170:SF25">
    <property type="entry name" value="BNAA09G04570D PROTEIN"/>
    <property type="match status" value="1"/>
</dbReference>
<dbReference type="Pfam" id="PF03140">
    <property type="entry name" value="DUF247"/>
    <property type="match status" value="1"/>
</dbReference>
<evidence type="ECO:0000256" key="1">
    <source>
        <dbReference type="SAM" id="Phobius"/>
    </source>
</evidence>
<keyword evidence="3" id="KW-1185">Reference proteome</keyword>
<keyword evidence="1" id="KW-0472">Membrane</keyword>
<dbReference type="InterPro" id="IPR004158">
    <property type="entry name" value="DUF247_pln"/>
</dbReference>
<organism evidence="2 3">
    <name type="scientific">Rehmannia glutinosa</name>
    <name type="common">Chinese foxglove</name>
    <dbReference type="NCBI Taxonomy" id="99300"/>
    <lineage>
        <taxon>Eukaryota</taxon>
        <taxon>Viridiplantae</taxon>
        <taxon>Streptophyta</taxon>
        <taxon>Embryophyta</taxon>
        <taxon>Tracheophyta</taxon>
        <taxon>Spermatophyta</taxon>
        <taxon>Magnoliopsida</taxon>
        <taxon>eudicotyledons</taxon>
        <taxon>Gunneridae</taxon>
        <taxon>Pentapetalae</taxon>
        <taxon>asterids</taxon>
        <taxon>lamiids</taxon>
        <taxon>Lamiales</taxon>
        <taxon>Orobanchaceae</taxon>
        <taxon>Rehmannieae</taxon>
        <taxon>Rehmannia</taxon>
    </lineage>
</organism>
<keyword evidence="1" id="KW-0812">Transmembrane</keyword>
<keyword evidence="1" id="KW-1133">Transmembrane helix</keyword>
<gene>
    <name evidence="2" type="ORF">DH2020_038970</name>
</gene>
<dbReference type="EMBL" id="JABTTQ020001893">
    <property type="protein sequence ID" value="KAK6127307.1"/>
    <property type="molecule type" value="Genomic_DNA"/>
</dbReference>
<dbReference type="Proteomes" id="UP001318860">
    <property type="component" value="Unassembled WGS sequence"/>
</dbReference>
<proteinExistence type="predicted"/>
<accession>A0ABR0UXE8</accession>
<comment type="caution">
    <text evidence="2">The sequence shown here is derived from an EMBL/GenBank/DDBJ whole genome shotgun (WGS) entry which is preliminary data.</text>
</comment>